<gene>
    <name evidence="1" type="ORF">SAMN05421630_115130</name>
</gene>
<dbReference type="AlphaFoldDB" id="A0A1G6Z7F2"/>
<evidence type="ECO:0000313" key="1">
    <source>
        <dbReference type="EMBL" id="SDD97746.1"/>
    </source>
</evidence>
<dbReference type="EMBL" id="FMZE01000015">
    <property type="protein sequence ID" value="SDD97746.1"/>
    <property type="molecule type" value="Genomic_DNA"/>
</dbReference>
<evidence type="ECO:0000313" key="2">
    <source>
        <dbReference type="Proteomes" id="UP000199494"/>
    </source>
</evidence>
<protein>
    <submittedName>
        <fullName evidence="1">Uncharacterized protein</fullName>
    </submittedName>
</protein>
<proteinExistence type="predicted"/>
<accession>A0A1G6Z7F2</accession>
<organism evidence="1 2">
    <name type="scientific">Prauserella marina</name>
    <dbReference type="NCBI Taxonomy" id="530584"/>
    <lineage>
        <taxon>Bacteria</taxon>
        <taxon>Bacillati</taxon>
        <taxon>Actinomycetota</taxon>
        <taxon>Actinomycetes</taxon>
        <taxon>Pseudonocardiales</taxon>
        <taxon>Pseudonocardiaceae</taxon>
        <taxon>Prauserella</taxon>
    </lineage>
</organism>
<dbReference type="Proteomes" id="UP000199494">
    <property type="component" value="Unassembled WGS sequence"/>
</dbReference>
<keyword evidence="2" id="KW-1185">Reference proteome</keyword>
<name>A0A1G6Z7F2_9PSEU</name>
<reference evidence="1 2" key="1">
    <citation type="submission" date="2016-10" db="EMBL/GenBank/DDBJ databases">
        <authorList>
            <person name="de Groot N.N."/>
        </authorList>
    </citation>
    <scope>NUCLEOTIDE SEQUENCE [LARGE SCALE GENOMIC DNA]</scope>
    <source>
        <strain evidence="1 2">CGMCC 4.5506</strain>
    </source>
</reference>
<dbReference type="RefSeq" id="WP_170140336.1">
    <property type="nucleotide sequence ID" value="NZ_CP016354.1"/>
</dbReference>
<sequence length="45" mass="4964">MTAPDFLAAADRIPHGEPILDRARERARLADQLRAAAEQLTQVHA</sequence>